<comment type="caution">
    <text evidence="2">The sequence shown here is derived from an EMBL/GenBank/DDBJ whole genome shotgun (WGS) entry which is preliminary data.</text>
</comment>
<reference evidence="2 3" key="1">
    <citation type="submission" date="2013-03" db="EMBL/GenBank/DDBJ databases">
        <title>The Genome Sequence of Cladophialophora psammophila CBS 110553.</title>
        <authorList>
            <consortium name="The Broad Institute Genomics Platform"/>
            <person name="Cuomo C."/>
            <person name="de Hoog S."/>
            <person name="Gorbushina A."/>
            <person name="Walker B."/>
            <person name="Young S.K."/>
            <person name="Zeng Q."/>
            <person name="Gargeya S."/>
            <person name="Fitzgerald M."/>
            <person name="Haas B."/>
            <person name="Abouelleil A."/>
            <person name="Allen A.W."/>
            <person name="Alvarado L."/>
            <person name="Arachchi H.M."/>
            <person name="Berlin A.M."/>
            <person name="Chapman S.B."/>
            <person name="Gainer-Dewar J."/>
            <person name="Goldberg J."/>
            <person name="Griggs A."/>
            <person name="Gujja S."/>
            <person name="Hansen M."/>
            <person name="Howarth C."/>
            <person name="Imamovic A."/>
            <person name="Ireland A."/>
            <person name="Larimer J."/>
            <person name="McCowan C."/>
            <person name="Murphy C."/>
            <person name="Pearson M."/>
            <person name="Poon T.W."/>
            <person name="Priest M."/>
            <person name="Roberts A."/>
            <person name="Saif S."/>
            <person name="Shea T."/>
            <person name="Sisk P."/>
            <person name="Sykes S."/>
            <person name="Wortman J."/>
            <person name="Nusbaum C."/>
            <person name="Birren B."/>
        </authorList>
    </citation>
    <scope>NUCLEOTIDE SEQUENCE [LARGE SCALE GENOMIC DNA]</scope>
    <source>
        <strain evidence="2 3">CBS 110553</strain>
    </source>
</reference>
<organism evidence="2 3">
    <name type="scientific">Cladophialophora psammophila CBS 110553</name>
    <dbReference type="NCBI Taxonomy" id="1182543"/>
    <lineage>
        <taxon>Eukaryota</taxon>
        <taxon>Fungi</taxon>
        <taxon>Dikarya</taxon>
        <taxon>Ascomycota</taxon>
        <taxon>Pezizomycotina</taxon>
        <taxon>Eurotiomycetes</taxon>
        <taxon>Chaetothyriomycetidae</taxon>
        <taxon>Chaetothyriales</taxon>
        <taxon>Herpotrichiellaceae</taxon>
        <taxon>Cladophialophora</taxon>
    </lineage>
</organism>
<dbReference type="AlphaFoldDB" id="W9XN58"/>
<evidence type="ECO:0000313" key="3">
    <source>
        <dbReference type="Proteomes" id="UP000019471"/>
    </source>
</evidence>
<sequence length="87" mass="9676">MSTIFRIIDVNPDPSGGYEPTLKSDLLSHAAFHTHARRRRREEKKKQTISGTSGDDGDGATELSAVRHTYSLSTQISMLSDRIQSML</sequence>
<proteinExistence type="predicted"/>
<name>W9XN58_9EURO</name>
<gene>
    <name evidence="2" type="ORF">A1O5_05594</name>
</gene>
<feature type="region of interest" description="Disordered" evidence="1">
    <location>
        <begin position="33"/>
        <end position="62"/>
    </location>
</feature>
<feature type="compositionally biased region" description="Basic residues" evidence="1">
    <location>
        <begin position="33"/>
        <end position="43"/>
    </location>
</feature>
<protein>
    <submittedName>
        <fullName evidence="2">Uncharacterized protein</fullName>
    </submittedName>
</protein>
<dbReference type="EMBL" id="AMGX01000007">
    <property type="protein sequence ID" value="EXJ71784.1"/>
    <property type="molecule type" value="Genomic_DNA"/>
</dbReference>
<accession>W9XN58</accession>
<dbReference type="Proteomes" id="UP000019471">
    <property type="component" value="Unassembled WGS sequence"/>
</dbReference>
<evidence type="ECO:0000256" key="1">
    <source>
        <dbReference type="SAM" id="MobiDB-lite"/>
    </source>
</evidence>
<dbReference type="RefSeq" id="XP_007744383.1">
    <property type="nucleotide sequence ID" value="XM_007746193.1"/>
</dbReference>
<dbReference type="GeneID" id="19190310"/>
<evidence type="ECO:0000313" key="2">
    <source>
        <dbReference type="EMBL" id="EXJ71784.1"/>
    </source>
</evidence>
<dbReference type="HOGENOM" id="CLU_2483186_0_0_1"/>
<keyword evidence="3" id="KW-1185">Reference proteome</keyword>